<gene>
    <name evidence="5" type="ORF">JCM17846_17000</name>
</gene>
<dbReference type="Proteomes" id="UP000324996">
    <property type="component" value="Unassembled WGS sequence"/>
</dbReference>
<dbReference type="Gene3D" id="3.90.190.20">
    <property type="entry name" value="Mur ligase, C-terminal domain"/>
    <property type="match status" value="1"/>
</dbReference>
<keyword evidence="3" id="KW-0067">ATP-binding</keyword>
<keyword evidence="6" id="KW-1185">Reference proteome</keyword>
<evidence type="ECO:0000313" key="5">
    <source>
        <dbReference type="EMBL" id="GER04018.1"/>
    </source>
</evidence>
<keyword evidence="1" id="KW-0436">Ligase</keyword>
<evidence type="ECO:0000256" key="2">
    <source>
        <dbReference type="ARBA" id="ARBA00022741"/>
    </source>
</evidence>
<dbReference type="Pfam" id="PF02875">
    <property type="entry name" value="Mur_ligase_C"/>
    <property type="match status" value="1"/>
</dbReference>
<sequence>MIEAAKAAKASITSVSFDDRTADVHVHRLYEDERMSCLTANLDDLRLSFRLNMPGRHWVLNGLMVLAAVRALGGDLGMAALGLADFRPGRGRGRALFMDLGDGPFCLIDDAYNANPVSLGASLGVLARRPQDKGARRIAVLADMAELGATAAACHQALIPDLKAARLDAVIALGPLMQDAARKADLAVRRADSPEQALNLLLPMLNKGDVVLVKGSRSAGLDRLVSDLLALAHQVHNQQMEDRRLQASRPGAAPQIAPMAFDPAGYGPAGYGPADYGEAKRNDMHAL</sequence>
<dbReference type="EMBL" id="BKCN01000007">
    <property type="protein sequence ID" value="GER04018.1"/>
    <property type="molecule type" value="Genomic_DNA"/>
</dbReference>
<dbReference type="PANTHER" id="PTHR43024">
    <property type="entry name" value="UDP-N-ACETYLMURAMOYL-TRIPEPTIDE--D-ALANYL-D-ALANINE LIGASE"/>
    <property type="match status" value="1"/>
</dbReference>
<dbReference type="InterPro" id="IPR036615">
    <property type="entry name" value="Mur_ligase_C_dom_sf"/>
</dbReference>
<dbReference type="PANTHER" id="PTHR43024:SF1">
    <property type="entry name" value="UDP-N-ACETYLMURAMOYL-TRIPEPTIDE--D-ALANYL-D-ALANINE LIGASE"/>
    <property type="match status" value="1"/>
</dbReference>
<keyword evidence="2" id="KW-0547">Nucleotide-binding</keyword>
<name>A0A5A7N7E3_9PROT</name>
<protein>
    <recommendedName>
        <fullName evidence="4">Mur ligase C-terminal domain-containing protein</fullName>
    </recommendedName>
</protein>
<dbReference type="InterPro" id="IPR004101">
    <property type="entry name" value="Mur_ligase_C"/>
</dbReference>
<dbReference type="SUPFAM" id="SSF53623">
    <property type="entry name" value="MurD-like peptide ligases, catalytic domain"/>
    <property type="match status" value="1"/>
</dbReference>
<organism evidence="5 6">
    <name type="scientific">Iodidimonas nitroreducens</name>
    <dbReference type="NCBI Taxonomy" id="1236968"/>
    <lineage>
        <taxon>Bacteria</taxon>
        <taxon>Pseudomonadati</taxon>
        <taxon>Pseudomonadota</taxon>
        <taxon>Alphaproteobacteria</taxon>
        <taxon>Iodidimonadales</taxon>
        <taxon>Iodidimonadaceae</taxon>
        <taxon>Iodidimonas</taxon>
    </lineage>
</organism>
<evidence type="ECO:0000256" key="3">
    <source>
        <dbReference type="ARBA" id="ARBA00022840"/>
    </source>
</evidence>
<dbReference type="InterPro" id="IPR051046">
    <property type="entry name" value="MurCDEF_CellWall_CoF430Synth"/>
</dbReference>
<proteinExistence type="predicted"/>
<evidence type="ECO:0000256" key="1">
    <source>
        <dbReference type="ARBA" id="ARBA00022598"/>
    </source>
</evidence>
<dbReference type="SUPFAM" id="SSF53244">
    <property type="entry name" value="MurD-like peptide ligases, peptide-binding domain"/>
    <property type="match status" value="1"/>
</dbReference>
<dbReference type="GO" id="GO:0005524">
    <property type="term" value="F:ATP binding"/>
    <property type="evidence" value="ECO:0007669"/>
    <property type="project" value="UniProtKB-KW"/>
</dbReference>
<comment type="caution">
    <text evidence="5">The sequence shown here is derived from an EMBL/GenBank/DDBJ whole genome shotgun (WGS) entry which is preliminary data.</text>
</comment>
<feature type="domain" description="Mur ligase C-terminal" evidence="4">
    <location>
        <begin position="103"/>
        <end position="217"/>
    </location>
</feature>
<evidence type="ECO:0000259" key="4">
    <source>
        <dbReference type="Pfam" id="PF02875"/>
    </source>
</evidence>
<accession>A0A5A7N7E3</accession>
<dbReference type="Gene3D" id="3.40.1190.10">
    <property type="entry name" value="Mur-like, catalytic domain"/>
    <property type="match status" value="1"/>
</dbReference>
<dbReference type="AlphaFoldDB" id="A0A5A7N7E3"/>
<evidence type="ECO:0000313" key="6">
    <source>
        <dbReference type="Proteomes" id="UP000324996"/>
    </source>
</evidence>
<dbReference type="InterPro" id="IPR036565">
    <property type="entry name" value="Mur-like_cat_sf"/>
</dbReference>
<reference evidence="5 6" key="1">
    <citation type="submission" date="2019-09" db="EMBL/GenBank/DDBJ databases">
        <title>NBRP : Genome information of microbial organism related human and environment.</title>
        <authorList>
            <person name="Hattori M."/>
            <person name="Oshima K."/>
            <person name="Inaba H."/>
            <person name="Suda W."/>
            <person name="Sakamoto M."/>
            <person name="Iino T."/>
            <person name="Kitahara M."/>
            <person name="Oshida Y."/>
            <person name="Iida T."/>
            <person name="Kudo T."/>
            <person name="Itoh T."/>
            <person name="Ohkuma M."/>
        </authorList>
    </citation>
    <scope>NUCLEOTIDE SEQUENCE [LARGE SCALE GENOMIC DNA]</scope>
    <source>
        <strain evidence="5 6">Q-1</strain>
    </source>
</reference>
<dbReference type="GO" id="GO:0016881">
    <property type="term" value="F:acid-amino acid ligase activity"/>
    <property type="evidence" value="ECO:0007669"/>
    <property type="project" value="InterPro"/>
</dbReference>